<evidence type="ECO:0000256" key="5">
    <source>
        <dbReference type="ARBA" id="ARBA00022840"/>
    </source>
</evidence>
<comment type="caution">
    <text evidence="9">The sequence shown here is derived from an EMBL/GenBank/DDBJ whole genome shotgun (WGS) entry which is preliminary data.</text>
</comment>
<proteinExistence type="inferred from homology"/>
<dbReference type="GO" id="GO:0005524">
    <property type="term" value="F:ATP binding"/>
    <property type="evidence" value="ECO:0007669"/>
    <property type="project" value="UniProtKB-UniRule"/>
</dbReference>
<dbReference type="SUPFAM" id="SSF52540">
    <property type="entry name" value="P-loop containing nucleoside triphosphate hydrolases"/>
    <property type="match status" value="1"/>
</dbReference>
<dbReference type="Pfam" id="PF01268">
    <property type="entry name" value="FTHFS"/>
    <property type="match status" value="1"/>
</dbReference>
<dbReference type="InterPro" id="IPR020628">
    <property type="entry name" value="Formate_THF_ligase_CS"/>
</dbReference>
<dbReference type="CDD" id="cd00477">
    <property type="entry name" value="FTHFS"/>
    <property type="match status" value="1"/>
</dbReference>
<evidence type="ECO:0000256" key="4">
    <source>
        <dbReference type="ARBA" id="ARBA00022741"/>
    </source>
</evidence>
<dbReference type="Gene3D" id="3.10.410.10">
    <property type="entry name" value="Formyltetrahydrofolate synthetase, domain 3"/>
    <property type="match status" value="1"/>
</dbReference>
<organism evidence="9 10">
    <name type="scientific">Anaerococcus porci</name>
    <dbReference type="NCBI Taxonomy" id="2652269"/>
    <lineage>
        <taxon>Bacteria</taxon>
        <taxon>Bacillati</taxon>
        <taxon>Bacillota</taxon>
        <taxon>Tissierellia</taxon>
        <taxon>Tissierellales</taxon>
        <taxon>Peptoniphilaceae</taxon>
        <taxon>Anaerococcus</taxon>
    </lineage>
</organism>
<reference evidence="9 10" key="1">
    <citation type="submission" date="2019-08" db="EMBL/GenBank/DDBJ databases">
        <title>In-depth cultivation of the pig gut microbiome towards novel bacterial diversity and tailored functional studies.</title>
        <authorList>
            <person name="Wylensek D."/>
            <person name="Hitch T.C.A."/>
            <person name="Clavel T."/>
        </authorList>
    </citation>
    <scope>NUCLEOTIDE SEQUENCE [LARGE SCALE GENOMIC DNA]</scope>
    <source>
        <strain evidence="9 10">WCA-380-WT-2B</strain>
    </source>
</reference>
<evidence type="ECO:0000256" key="8">
    <source>
        <dbReference type="HAMAP-Rule" id="MF_01543"/>
    </source>
</evidence>
<dbReference type="NCBIfam" id="NF010030">
    <property type="entry name" value="PRK13505.1"/>
    <property type="match status" value="1"/>
</dbReference>
<dbReference type="InterPro" id="IPR027417">
    <property type="entry name" value="P-loop_NTPase"/>
</dbReference>
<name>A0A6N7VBZ4_9FIRM</name>
<dbReference type="GO" id="GO:0035999">
    <property type="term" value="P:tetrahydrofolate interconversion"/>
    <property type="evidence" value="ECO:0007669"/>
    <property type="project" value="UniProtKB-UniRule"/>
</dbReference>
<accession>A0A6N7VBZ4</accession>
<dbReference type="EC" id="6.3.4.3" evidence="8"/>
<dbReference type="EMBL" id="VULQ01000001">
    <property type="protein sequence ID" value="MSS76958.1"/>
    <property type="molecule type" value="Genomic_DNA"/>
</dbReference>
<dbReference type="PROSITE" id="PS00722">
    <property type="entry name" value="FTHFS_2"/>
    <property type="match status" value="1"/>
</dbReference>
<dbReference type="FunFam" id="3.30.1510.10:FF:000001">
    <property type="entry name" value="Formate--tetrahydrofolate ligase"/>
    <property type="match status" value="1"/>
</dbReference>
<evidence type="ECO:0000256" key="2">
    <source>
        <dbReference type="ARBA" id="ARBA00022563"/>
    </source>
</evidence>
<feature type="binding site" evidence="8">
    <location>
        <begin position="61"/>
        <end position="68"/>
    </location>
    <ligand>
        <name>ATP</name>
        <dbReference type="ChEBI" id="CHEBI:30616"/>
    </ligand>
</feature>
<evidence type="ECO:0000256" key="1">
    <source>
        <dbReference type="ARBA" id="ARBA00004777"/>
    </source>
</evidence>
<sequence length="551" mass="60820">MKKDIEIAREAQIKDIDEIAHFLNIEKYEKYGNYKAKIDLSYSENQNKDSKLVLVTAISPTPYGEGKTTMNIALSMGLNKLGKKAISALREPSLGPSFGIKGGACGAGYSQVIPMEDINLHFTGDFHAITSAVNLVAAMIDNHIYQGNEKNIDLSNILWKRCVDLNDRALREVVVGLGKKTNGIARQDGYDITVATEMMAVFCLSNNLNDFREKVSRMIVAYDYDNNPVTVDDIKATGPVVVLMKDALKPNLVQTLENTPAIIHGGPFANIAHGCNSIIATKTALALSEYTVTEAGFGADLGAEKFYDIKCRKASIKPNITVIVASVRALKYHGGVSLEDINCENLEGLKSGFKNLKVHLENLKKFSNNVVVAINKFDQDTKAELSLLKELVNNLGIEAFECDVYHKGSEGCLDICKYIIEKSNKDNDFKLLYDESLSIKEKIDVICKEIYRANGVKYAKKALDEIERIENLNSDKLPVCIAKTQYSFSDDPKNLNPESEYEITINDIRLNQGAGFIVAITQNIMTMPGLGKKPAAYEIDIDENGNIVGLF</sequence>
<dbReference type="UniPathway" id="UPA00193"/>
<dbReference type="HAMAP" id="MF_01543">
    <property type="entry name" value="FTHFS"/>
    <property type="match status" value="1"/>
</dbReference>
<dbReference type="Gene3D" id="3.40.50.300">
    <property type="entry name" value="P-loop containing nucleotide triphosphate hydrolases"/>
    <property type="match status" value="1"/>
</dbReference>
<dbReference type="InterPro" id="IPR000559">
    <property type="entry name" value="Formate_THF_ligase"/>
</dbReference>
<dbReference type="AlphaFoldDB" id="A0A6N7VBZ4"/>
<keyword evidence="5 8" id="KW-0067">ATP-binding</keyword>
<keyword evidence="10" id="KW-1185">Reference proteome</keyword>
<evidence type="ECO:0000313" key="10">
    <source>
        <dbReference type="Proteomes" id="UP000441925"/>
    </source>
</evidence>
<dbReference type="GO" id="GO:0004329">
    <property type="term" value="F:formate-tetrahydrofolate ligase activity"/>
    <property type="evidence" value="ECO:0007669"/>
    <property type="project" value="UniProtKB-UniRule"/>
</dbReference>
<comment type="similarity">
    <text evidence="7 8">Belongs to the formate--tetrahydrofolate ligase family.</text>
</comment>
<dbReference type="RefSeq" id="WP_154538813.1">
    <property type="nucleotide sequence ID" value="NZ_VULQ01000001.1"/>
</dbReference>
<evidence type="ECO:0000256" key="6">
    <source>
        <dbReference type="ARBA" id="ARBA00049033"/>
    </source>
</evidence>
<comment type="catalytic activity">
    <reaction evidence="6 8">
        <text>(6S)-5,6,7,8-tetrahydrofolate + formate + ATP = (6R)-10-formyltetrahydrofolate + ADP + phosphate</text>
        <dbReference type="Rhea" id="RHEA:20221"/>
        <dbReference type="ChEBI" id="CHEBI:15740"/>
        <dbReference type="ChEBI" id="CHEBI:30616"/>
        <dbReference type="ChEBI" id="CHEBI:43474"/>
        <dbReference type="ChEBI" id="CHEBI:57453"/>
        <dbReference type="ChEBI" id="CHEBI:195366"/>
        <dbReference type="ChEBI" id="CHEBI:456216"/>
        <dbReference type="EC" id="6.3.4.3"/>
    </reaction>
</comment>
<keyword evidence="2 8" id="KW-0554">One-carbon metabolism</keyword>
<evidence type="ECO:0000256" key="7">
    <source>
        <dbReference type="ARBA" id="ARBA00061363"/>
    </source>
</evidence>
<keyword evidence="4 8" id="KW-0547">Nucleotide-binding</keyword>
<protein>
    <recommendedName>
        <fullName evidence="8">Formate--tetrahydrofolate ligase</fullName>
        <ecNumber evidence="8">6.3.4.3</ecNumber>
    </recommendedName>
    <alternativeName>
        <fullName evidence="8">Formyltetrahydrofolate synthetase</fullName>
        <shortName evidence="8">FHS</shortName>
        <shortName evidence="8">FTHFS</shortName>
    </alternativeName>
</protein>
<comment type="pathway">
    <text evidence="1 8">One-carbon metabolism; tetrahydrofolate interconversion.</text>
</comment>
<gene>
    <name evidence="8" type="primary">fhs</name>
    <name evidence="9" type="ORF">FYJ26_00650</name>
</gene>
<evidence type="ECO:0000313" key="9">
    <source>
        <dbReference type="EMBL" id="MSS76958.1"/>
    </source>
</evidence>
<dbReference type="Gene3D" id="3.30.1510.10">
    <property type="entry name" value="Domain 2, N(10)-formyltetrahydrofolate synthetase"/>
    <property type="match status" value="1"/>
</dbReference>
<dbReference type="Proteomes" id="UP000441925">
    <property type="component" value="Unassembled WGS sequence"/>
</dbReference>
<evidence type="ECO:0000256" key="3">
    <source>
        <dbReference type="ARBA" id="ARBA00022598"/>
    </source>
</evidence>
<keyword evidence="3 8" id="KW-0436">Ligase</keyword>